<dbReference type="GeneID" id="90540363"/>
<dbReference type="AlphaFoldDB" id="A0AAX4J9F6"/>
<keyword evidence="3" id="KW-0732">Signal</keyword>
<keyword evidence="2" id="KW-0472">Membrane</keyword>
<feature type="chain" id="PRO_5043814019" evidence="3">
    <location>
        <begin position="19"/>
        <end position="571"/>
    </location>
</feature>
<dbReference type="EMBL" id="CP142727">
    <property type="protein sequence ID" value="WUR02546.1"/>
    <property type="molecule type" value="Genomic_DNA"/>
</dbReference>
<keyword evidence="2" id="KW-0812">Transmembrane</keyword>
<name>A0AAX4J9F6_9MICR</name>
<feature type="region of interest" description="Disordered" evidence="1">
    <location>
        <begin position="274"/>
        <end position="340"/>
    </location>
</feature>
<feature type="transmembrane region" description="Helical" evidence="2">
    <location>
        <begin position="548"/>
        <end position="566"/>
    </location>
</feature>
<dbReference type="Proteomes" id="UP001334084">
    <property type="component" value="Chromosome 2"/>
</dbReference>
<feature type="compositionally biased region" description="Basic and acidic residues" evidence="1">
    <location>
        <begin position="425"/>
        <end position="438"/>
    </location>
</feature>
<sequence length="571" mass="66131">MFLSLLLFLLKIKTNNDAMIFITKNEDDYTLYLGLNHEIKHGYHMCNLLQIHKDTKKRKKLILKNQLNYQPNENNTFSSFKNDGSLSKLIDDDFPREKDKKEMFTSSQEFFKINFTYDKHYSYFITIIYSKNLDIINNVWRSYQFSLKKDSLLLQLPLVERDDNFETMNMTIPKNSANYFCYISFSDTEEKMKLIKNKKLIKNDIVDKKVKLPRKLGINYGAENKSEASKNKDCTKEINENKDANILINEINENQDNNHTENKSSERKAKNLMEDRTKDLGANKEFNFTKNKSKEGKNTNASKDETSKDKNISISKTKKASQIKDNDDSMKDKTKETSETKYNNNIIEDITKEERGSQDITKEKCVKKDENAMEVGICAKKDKNTTEYKTKKASKNENKDKIESKLTTENPALNKEYNRDTNSNKNKDKTIEAEDKRAGRSGNINKDKNQPKQSLEIQKNKLNSCIGDQKITKNNESTEKNERTSNNKSINSGAPDSNENLEENETTQPCENKPLDQINELMNQQNQNKPKKNASTDNQPNKDSGMPFIMKCVLFGAFFGIIFLVAKNLYK</sequence>
<keyword evidence="5" id="KW-1185">Reference proteome</keyword>
<feature type="compositionally biased region" description="Polar residues" evidence="1">
    <location>
        <begin position="486"/>
        <end position="498"/>
    </location>
</feature>
<feature type="compositionally biased region" description="Polar residues" evidence="1">
    <location>
        <begin position="451"/>
        <end position="463"/>
    </location>
</feature>
<keyword evidence="2" id="KW-1133">Transmembrane helix</keyword>
<feature type="compositionally biased region" description="Basic and acidic residues" evidence="1">
    <location>
        <begin position="292"/>
        <end position="311"/>
    </location>
</feature>
<protein>
    <submittedName>
        <fullName evidence="4">SP-containing membrane protein</fullName>
    </submittedName>
</protein>
<gene>
    <name evidence="4" type="ORF">VNE69_02073</name>
</gene>
<evidence type="ECO:0000256" key="3">
    <source>
        <dbReference type="SAM" id="SignalP"/>
    </source>
</evidence>
<reference evidence="4" key="1">
    <citation type="journal article" date="2024" name="BMC Genomics">
        <title>Functional annotation of a divergent genome using sequence and structure-based similarity.</title>
        <authorList>
            <person name="Svedberg D."/>
            <person name="Winiger R.R."/>
            <person name="Berg A."/>
            <person name="Sharma H."/>
            <person name="Tellgren-Roth C."/>
            <person name="Debrunner-Vossbrinck B.A."/>
            <person name="Vossbrinck C.R."/>
            <person name="Barandun J."/>
        </authorList>
    </citation>
    <scope>NUCLEOTIDE SEQUENCE</scope>
    <source>
        <strain evidence="4">Illinois isolate</strain>
    </source>
</reference>
<feature type="signal peptide" evidence="3">
    <location>
        <begin position="1"/>
        <end position="18"/>
    </location>
</feature>
<feature type="compositionally biased region" description="Basic and acidic residues" evidence="1">
    <location>
        <begin position="387"/>
        <end position="406"/>
    </location>
</feature>
<evidence type="ECO:0000256" key="2">
    <source>
        <dbReference type="SAM" id="Phobius"/>
    </source>
</evidence>
<feature type="compositionally biased region" description="Basic and acidic residues" evidence="1">
    <location>
        <begin position="470"/>
        <end position="485"/>
    </location>
</feature>
<accession>A0AAX4J9F6</accession>
<feature type="region of interest" description="Disordered" evidence="1">
    <location>
        <begin position="387"/>
        <end position="512"/>
    </location>
</feature>
<dbReference type="KEGG" id="vnx:VNE69_02073"/>
<feature type="compositionally biased region" description="Basic and acidic residues" evidence="1">
    <location>
        <begin position="322"/>
        <end position="339"/>
    </location>
</feature>
<evidence type="ECO:0000313" key="5">
    <source>
        <dbReference type="Proteomes" id="UP001334084"/>
    </source>
</evidence>
<dbReference type="RefSeq" id="XP_065328691.1">
    <property type="nucleotide sequence ID" value="XM_065472619.1"/>
</dbReference>
<proteinExistence type="predicted"/>
<evidence type="ECO:0000313" key="4">
    <source>
        <dbReference type="EMBL" id="WUR02546.1"/>
    </source>
</evidence>
<evidence type="ECO:0000256" key="1">
    <source>
        <dbReference type="SAM" id="MobiDB-lite"/>
    </source>
</evidence>
<organism evidence="4 5">
    <name type="scientific">Vairimorpha necatrix</name>
    <dbReference type="NCBI Taxonomy" id="6039"/>
    <lineage>
        <taxon>Eukaryota</taxon>
        <taxon>Fungi</taxon>
        <taxon>Fungi incertae sedis</taxon>
        <taxon>Microsporidia</taxon>
        <taxon>Nosematidae</taxon>
        <taxon>Vairimorpha</taxon>
    </lineage>
</organism>